<dbReference type="InterPro" id="IPR036157">
    <property type="entry name" value="dUTPase-like_sf"/>
</dbReference>
<dbReference type="Proteomes" id="UP000551823">
    <property type="component" value="Unassembled WGS sequence"/>
</dbReference>
<dbReference type="SUPFAM" id="SSF51283">
    <property type="entry name" value="dUTPase-like"/>
    <property type="match status" value="1"/>
</dbReference>
<dbReference type="Pfam" id="PF00692">
    <property type="entry name" value="dUTPase"/>
    <property type="match status" value="1"/>
</dbReference>
<organism evidence="5 6">
    <name type="scientific">Nyctiprogne leucopyga</name>
    <dbReference type="NCBI Taxonomy" id="382315"/>
    <lineage>
        <taxon>Eukaryota</taxon>
        <taxon>Metazoa</taxon>
        <taxon>Chordata</taxon>
        <taxon>Craniata</taxon>
        <taxon>Vertebrata</taxon>
        <taxon>Euteleostomi</taxon>
        <taxon>Archelosauria</taxon>
        <taxon>Archosauria</taxon>
        <taxon>Dinosauria</taxon>
        <taxon>Saurischia</taxon>
        <taxon>Theropoda</taxon>
        <taxon>Coelurosauria</taxon>
        <taxon>Aves</taxon>
        <taxon>Neognathae</taxon>
        <taxon>Neoaves</taxon>
        <taxon>Strisores</taxon>
        <taxon>Caprimulgiformes</taxon>
        <taxon>Caprimulgidae</taxon>
        <taxon>Chordeilinae</taxon>
        <taxon>Nyctiprogne</taxon>
    </lineage>
</organism>
<dbReference type="EMBL" id="VZZU01012685">
    <property type="protein sequence ID" value="NXW52755.1"/>
    <property type="molecule type" value="Genomic_DNA"/>
</dbReference>
<dbReference type="InterPro" id="IPR001995">
    <property type="entry name" value="Peptidase_A2_cat"/>
</dbReference>
<dbReference type="InterPro" id="IPR018061">
    <property type="entry name" value="Retropepsins"/>
</dbReference>
<dbReference type="InterPro" id="IPR021109">
    <property type="entry name" value="Peptidase_aspartic_dom_sf"/>
</dbReference>
<proteinExistence type="predicted"/>
<evidence type="ECO:0000256" key="1">
    <source>
        <dbReference type="ARBA" id="ARBA00022670"/>
    </source>
</evidence>
<keyword evidence="3" id="KW-0378">Hydrolase</keyword>
<evidence type="ECO:0000313" key="6">
    <source>
        <dbReference type="Proteomes" id="UP000551823"/>
    </source>
</evidence>
<dbReference type="GO" id="GO:0016032">
    <property type="term" value="P:viral process"/>
    <property type="evidence" value="ECO:0007669"/>
    <property type="project" value="InterPro"/>
</dbReference>
<dbReference type="PROSITE" id="PS50175">
    <property type="entry name" value="ASP_PROT_RETROV"/>
    <property type="match status" value="1"/>
</dbReference>
<comment type="caution">
    <text evidence="5">The sequence shown here is derived from an EMBL/GenBank/DDBJ whole genome shotgun (WGS) entry which is preliminary data.</text>
</comment>
<sequence length="244" mass="25994">QLRATVNESGIHGEPARQMLNYIWGGNILLPVDIKSIMRLILTQHQHGNSELRPATSGSLGLDLATAVDCTLIDTKPQRIATGIQGPVMINGQSVGALLIGRSSSTMAGLDIAVGLIDADYTGEIQVMAQTLYPPMYIPAGSCIAQLIPLPQLTKDITPVGSPRGDRALGSTGLMTLLTVELTHWPRRQIKLQYKDQTAILMALLDTGADVTVVATHKWPHHWPTIASNATVAGVGGVTLAQRS</sequence>
<evidence type="ECO:0000313" key="5">
    <source>
        <dbReference type="EMBL" id="NXW52755.1"/>
    </source>
</evidence>
<dbReference type="GO" id="GO:0006508">
    <property type="term" value="P:proteolysis"/>
    <property type="evidence" value="ECO:0007669"/>
    <property type="project" value="UniProtKB-KW"/>
</dbReference>
<keyword evidence="1" id="KW-0645">Protease</keyword>
<dbReference type="GO" id="GO:0004190">
    <property type="term" value="F:aspartic-type endopeptidase activity"/>
    <property type="evidence" value="ECO:0007669"/>
    <property type="project" value="UniProtKB-KW"/>
</dbReference>
<protein>
    <submittedName>
        <fullName evidence="5">POK9 protein</fullName>
    </submittedName>
</protein>
<feature type="domain" description="Peptidase A2" evidence="4">
    <location>
        <begin position="201"/>
        <end position="244"/>
    </location>
</feature>
<feature type="non-terminal residue" evidence="5">
    <location>
        <position position="244"/>
    </location>
</feature>
<name>A0A7L4CRJ1_9AVES</name>
<dbReference type="SUPFAM" id="SSF50630">
    <property type="entry name" value="Acid proteases"/>
    <property type="match status" value="1"/>
</dbReference>
<dbReference type="Gene3D" id="2.40.70.10">
    <property type="entry name" value="Acid Proteases"/>
    <property type="match status" value="1"/>
</dbReference>
<dbReference type="Pfam" id="PF00077">
    <property type="entry name" value="RVP"/>
    <property type="match status" value="1"/>
</dbReference>
<keyword evidence="2" id="KW-0064">Aspartyl protease</keyword>
<dbReference type="InterPro" id="IPR029054">
    <property type="entry name" value="dUTPase-like"/>
</dbReference>
<dbReference type="Gene3D" id="2.70.40.10">
    <property type="match status" value="1"/>
</dbReference>
<gene>
    <name evidence="5" type="primary">Ervk9_2</name>
    <name evidence="5" type="ORF">NYCLEU_R06767</name>
</gene>
<dbReference type="InterPro" id="IPR008919">
    <property type="entry name" value="Retrov_capsid_N"/>
</dbReference>
<evidence type="ECO:0000259" key="4">
    <source>
        <dbReference type="PROSITE" id="PS50175"/>
    </source>
</evidence>
<accession>A0A7L4CRJ1</accession>
<dbReference type="PANTHER" id="PTHR19422">
    <property type="entry name" value="GAG RETROVIRAL POLYPROTEIN"/>
    <property type="match status" value="1"/>
</dbReference>
<dbReference type="InterPro" id="IPR051592">
    <property type="entry name" value="HERV-K_Pro_peptidase_A2"/>
</dbReference>
<dbReference type="Gene3D" id="1.10.375.10">
    <property type="entry name" value="Human Immunodeficiency Virus Type 1 Capsid Protein"/>
    <property type="match status" value="1"/>
</dbReference>
<feature type="non-terminal residue" evidence="5">
    <location>
        <position position="1"/>
    </location>
</feature>
<reference evidence="5 6" key="1">
    <citation type="submission" date="2019-09" db="EMBL/GenBank/DDBJ databases">
        <title>Bird 10,000 Genomes (B10K) Project - Family phase.</title>
        <authorList>
            <person name="Zhang G."/>
        </authorList>
    </citation>
    <scope>NUCLEOTIDE SEQUENCE [LARGE SCALE GENOMIC DNA]</scope>
    <source>
        <strain evidence="5">B10K-DU-005-01</strain>
    </source>
</reference>
<dbReference type="AlphaFoldDB" id="A0A7L4CRJ1"/>
<dbReference type="PANTHER" id="PTHR19422:SF123">
    <property type="entry name" value="RT1 CLASS I, LOCUS CE15"/>
    <property type="match status" value="1"/>
</dbReference>
<keyword evidence="6" id="KW-1185">Reference proteome</keyword>
<evidence type="ECO:0000256" key="2">
    <source>
        <dbReference type="ARBA" id="ARBA00022750"/>
    </source>
</evidence>
<dbReference type="PROSITE" id="PS00141">
    <property type="entry name" value="ASP_PROTEASE"/>
    <property type="match status" value="1"/>
</dbReference>
<dbReference type="Pfam" id="PF00607">
    <property type="entry name" value="Gag_p24"/>
    <property type="match status" value="1"/>
</dbReference>
<dbReference type="InterPro" id="IPR001969">
    <property type="entry name" value="Aspartic_peptidase_AS"/>
</dbReference>
<evidence type="ECO:0000256" key="3">
    <source>
        <dbReference type="ARBA" id="ARBA00022801"/>
    </source>
</evidence>